<name>A0ABS6IGF9_9HYPH</name>
<dbReference type="InterPro" id="IPR005064">
    <property type="entry name" value="BUG"/>
</dbReference>
<feature type="signal peptide" evidence="2">
    <location>
        <begin position="1"/>
        <end position="25"/>
    </location>
</feature>
<dbReference type="PANTHER" id="PTHR42928">
    <property type="entry name" value="TRICARBOXYLATE-BINDING PROTEIN"/>
    <property type="match status" value="1"/>
</dbReference>
<dbReference type="RefSeq" id="WP_216957120.1">
    <property type="nucleotide sequence ID" value="NZ_JAHOPB010000001.1"/>
</dbReference>
<protein>
    <submittedName>
        <fullName evidence="3">Tripartite tricarboxylate transporter substrate binding protein</fullName>
    </submittedName>
</protein>
<comment type="similarity">
    <text evidence="1">Belongs to the UPF0065 (bug) family.</text>
</comment>
<keyword evidence="4" id="KW-1185">Reference proteome</keyword>
<keyword evidence="2" id="KW-0732">Signal</keyword>
<dbReference type="CDD" id="cd07012">
    <property type="entry name" value="PBP2_Bug_TTT"/>
    <property type="match status" value="1"/>
</dbReference>
<evidence type="ECO:0000256" key="2">
    <source>
        <dbReference type="SAM" id="SignalP"/>
    </source>
</evidence>
<evidence type="ECO:0000313" key="4">
    <source>
        <dbReference type="Proteomes" id="UP000727907"/>
    </source>
</evidence>
<gene>
    <name evidence="3" type="ORF">KQ910_03640</name>
</gene>
<evidence type="ECO:0000256" key="1">
    <source>
        <dbReference type="ARBA" id="ARBA00006987"/>
    </source>
</evidence>
<proteinExistence type="inferred from homology"/>
<dbReference type="Pfam" id="PF03401">
    <property type="entry name" value="TctC"/>
    <property type="match status" value="1"/>
</dbReference>
<dbReference type="Proteomes" id="UP000727907">
    <property type="component" value="Unassembled WGS sequence"/>
</dbReference>
<organism evidence="3 4">
    <name type="scientific">Reyranella humidisoli</name>
    <dbReference type="NCBI Taxonomy" id="2849149"/>
    <lineage>
        <taxon>Bacteria</taxon>
        <taxon>Pseudomonadati</taxon>
        <taxon>Pseudomonadota</taxon>
        <taxon>Alphaproteobacteria</taxon>
        <taxon>Hyphomicrobiales</taxon>
        <taxon>Reyranellaceae</taxon>
        <taxon>Reyranella</taxon>
    </lineage>
</organism>
<dbReference type="PIRSF" id="PIRSF017082">
    <property type="entry name" value="YflP"/>
    <property type="match status" value="1"/>
</dbReference>
<sequence>MRRRSLLASSGALAAGFLAPAVLQAQGAKDFPSKPITLIMPWPAGSGVDLWHRAMADAAGKLLGQPVVVDNRVGGSGTSGPASMAAAAKPDGYTIAQMPVTLFRLPHMQKTPYDPMKDFTWILHTSGYTFGVVVRADSQFKSFKDVIEFARANPGKFTYATPGAGTSLHIGMEQIAQKAGVKFTHVPFKGGPEGWAALEGGHVMADADATGWAPLVDAGKFRLLCIWTEKRNPRWPDAPTLNELGFGLILDSPFGLAGPKGMDPAVVQKLHDAFKAALEDPKVVELMAKYDYPKRYMNTADYAKFAQQQFDEQRGVVDQLGLAKKN</sequence>
<feature type="chain" id="PRO_5046504065" evidence="2">
    <location>
        <begin position="26"/>
        <end position="326"/>
    </location>
</feature>
<reference evidence="3 4" key="1">
    <citation type="submission" date="2021-06" db="EMBL/GenBank/DDBJ databases">
        <authorList>
            <person name="Lee D.H."/>
        </authorList>
    </citation>
    <scope>NUCLEOTIDE SEQUENCE [LARGE SCALE GENOMIC DNA]</scope>
    <source>
        <strain evidence="3 4">MMS21-HV4-11</strain>
    </source>
</reference>
<evidence type="ECO:0000313" key="3">
    <source>
        <dbReference type="EMBL" id="MBU8872837.1"/>
    </source>
</evidence>
<accession>A0ABS6IGF9</accession>
<dbReference type="EMBL" id="JAHOPB010000001">
    <property type="protein sequence ID" value="MBU8872837.1"/>
    <property type="molecule type" value="Genomic_DNA"/>
</dbReference>
<dbReference type="PANTHER" id="PTHR42928:SF5">
    <property type="entry name" value="BLR1237 PROTEIN"/>
    <property type="match status" value="1"/>
</dbReference>
<comment type="caution">
    <text evidence="3">The sequence shown here is derived from an EMBL/GenBank/DDBJ whole genome shotgun (WGS) entry which is preliminary data.</text>
</comment>